<evidence type="ECO:0000313" key="2">
    <source>
        <dbReference type="EMBL" id="MDV5169543.1"/>
    </source>
</evidence>
<sequence length="490" mass="54812">MQPKQSQISTLSSRSPAAMRKLALALFISTLSAQGVADTFETDSTQQRQWLAGEHHAHTHWSVKWDKSTSPWSPIKGGDSEHSYLDNAQAAQKYGLSWLVNTDHGGPEHSKLLDNKAYPELLAARESVPAVHQFFGIELDVPAGEHATVMMPINSDEREVLVNFQRDYSIREYRNKTRNRNNVEHMQKGIAYLASQAEKPIIIKNHPSRQATGLNEWARVTPEKLMTWHQTDPEVFIGMVGTPGHQAARGARGSYFKYGTFRGADQMTAVVGGVWDHILGNGMRFWITSSADSHTHTSVGGRDFWPGEYNKTYVYARNEPADIMDGLRHGRSFIVFGDLISGLNAELTDGNTNQQSNNSASLGETLVVSSDKDKLSLKLELKLSEGKNANGDMPVLNRIDVITGAVDPAIANEPNANSTTQVIQRIDQSQWQVKDNTIALTIDIPREHQNGYLRLRGTSTDILEPTRQQGNQSPWQDLWFYSNPIFWHQQ</sequence>
<dbReference type="Proteomes" id="UP001186452">
    <property type="component" value="Unassembled WGS sequence"/>
</dbReference>
<keyword evidence="3" id="KW-1185">Reference proteome</keyword>
<evidence type="ECO:0008006" key="4">
    <source>
        <dbReference type="Google" id="ProtNLM"/>
    </source>
</evidence>
<evidence type="ECO:0000256" key="1">
    <source>
        <dbReference type="SAM" id="SignalP"/>
    </source>
</evidence>
<feature type="chain" id="PRO_5045843700" description="Phosphoesterase" evidence="1">
    <location>
        <begin position="38"/>
        <end position="490"/>
    </location>
</feature>
<proteinExistence type="predicted"/>
<dbReference type="EMBL" id="JAWJZI010000004">
    <property type="protein sequence ID" value="MDV5169543.1"/>
    <property type="molecule type" value="Genomic_DNA"/>
</dbReference>
<accession>A0ABU3ZI09</accession>
<organism evidence="2 3">
    <name type="scientific">Photobacterium rosenbergii</name>
    <dbReference type="NCBI Taxonomy" id="294936"/>
    <lineage>
        <taxon>Bacteria</taxon>
        <taxon>Pseudomonadati</taxon>
        <taxon>Pseudomonadota</taxon>
        <taxon>Gammaproteobacteria</taxon>
        <taxon>Vibrionales</taxon>
        <taxon>Vibrionaceae</taxon>
        <taxon>Photobacterium</taxon>
    </lineage>
</organism>
<reference evidence="2 3" key="1">
    <citation type="submission" date="2023-10" db="EMBL/GenBank/DDBJ databases">
        <title>Marine bacteria isolated from horseshoe crab.</title>
        <authorList>
            <person name="Cheng T.H."/>
        </authorList>
    </citation>
    <scope>NUCLEOTIDE SEQUENCE [LARGE SCALE GENOMIC DNA]</scope>
    <source>
        <strain evidence="2 3">HSC6</strain>
    </source>
</reference>
<keyword evidence="1" id="KW-0732">Signal</keyword>
<feature type="signal peptide" evidence="1">
    <location>
        <begin position="1"/>
        <end position="37"/>
    </location>
</feature>
<evidence type="ECO:0000313" key="3">
    <source>
        <dbReference type="Proteomes" id="UP001186452"/>
    </source>
</evidence>
<dbReference type="Gene3D" id="3.20.20.140">
    <property type="entry name" value="Metal-dependent hydrolases"/>
    <property type="match status" value="1"/>
</dbReference>
<name>A0ABU3ZI09_9GAMM</name>
<gene>
    <name evidence="2" type="ORF">R2X38_11090</name>
</gene>
<comment type="caution">
    <text evidence="2">The sequence shown here is derived from an EMBL/GenBank/DDBJ whole genome shotgun (WGS) entry which is preliminary data.</text>
</comment>
<protein>
    <recommendedName>
        <fullName evidence="4">Phosphoesterase</fullName>
    </recommendedName>
</protein>
<dbReference type="RefSeq" id="WP_317522294.1">
    <property type="nucleotide sequence ID" value="NZ_JAWJZI010000004.1"/>
</dbReference>
<dbReference type="InterPro" id="IPR016195">
    <property type="entry name" value="Pol/histidinol_Pase-like"/>
</dbReference>
<dbReference type="SUPFAM" id="SSF89550">
    <property type="entry name" value="PHP domain-like"/>
    <property type="match status" value="1"/>
</dbReference>